<evidence type="ECO:0000256" key="1">
    <source>
        <dbReference type="ARBA" id="ARBA00022679"/>
    </source>
</evidence>
<sequence>MFEPKTSKLDEAIDINQTPIRERPREKSQVPDYGIQAEDDAPDMNLGDLFEEPVLPQNDKQILPKPRSYDDIFDNKEFYVDPQYFKEQPDELPPQYDEDEVPDYEIDEDEMHKNILNELGLQDYENFDKLDDVIRMPANGQAQSKVGYKFSINDRSSFFDWYNAYFEVQFQLQKLADGTAYRDRATVINGAHSLIQQVTIKSGGKIVYDTDNLHKVINLKNLLECSDDYSRSVAKNSLRYLDADHRIANANQNIGFEARRLLTTGNNNVNVDIPLNRYSFFEELEDRMLPPMQLQFTLTLLSDANLVWKAAAADDGRVVINRFLLWVPRLIPKDTLYQQFLSNFMKVNQWFINKKCQDVHIKPTKTQMGSGIGTILASIGISMAIDLVKNIISGKGAPRMGGPPLNGGKGAPRLGAYMPQIPPPFIGSWPNSRVGRGGALFDIGNSHSIGEMVLKGLANSGAYLARQGYDDDFNSWVPLKDLQAIYIDLLQIMASKTSCLLKKYCDADSRVHKLVVGLRYWARICSIDCQSEGGLPGYSMALMVIQFLQVTKPPVLPTWAPHEAIDEVNQKAAENFVSENQEEIGTLWYQLFRFYCIEFDFPNLAISIKDPRPVKREDKKWGHRRIAMEDPFSTKRNVALSLRSNRGSNTEIRNTSSKSPHKKNDSKSVKTKKQESKAAAVDEDIFQMDDLDPLTTQMRSMDVSSNDCEDGGFSQRQIKKKGSSLKSKVQDDAEIEVEISLSGSKEDDNRNSKTDSEEQACGVADKSKDIVYRFDAKIFQGNIKPVKTCCICKKDGHVKDRCPDMQKPFLIALPPMTPMFAKVLDSFCQTCRADFELKKSEVSNREEVLRNLESYINKQYPDPFNLDHNLGAGVTKKMANYILTTFIRGRERFGVPQCDIPKQSLRRYFFQAPSDSECGKIGHIAKGCPLAKANRRAEQRKEKEERKLGKEAGEKMNVKQMPFGAGSVRPRSASAPSKEGLNKNVDDSMHLPSKPSRQGAKASDVILLLKSQPDSQDLSSPPKGSRGIQSRGVADKLFEIPNMKIPDDTLLQGSPSVHSATPETLVESKEGISQPIQTSHISVAPGQSMPQSQGNSLQHTIGTHMGVHKDGQGVSQPGKHSRQSALTGEQFISLFRAAEEEVKKEDIPPTNPPANDEFESMGLHIAPKNLKAAKTPEEHQLLSKLSKVKSLWEGNATAELQSSCSAPVPVKELNSNGHTELQESEDAIASFQDTEVTVKEETCTTVTENVIRKKDEGMMVDKVDSTESVSEKPNGTAPSTQGHNEVASRRVSTEEQHLSTHEVTLKGKSEANATTVDKGERKRAEEQEEPIETSATQVDAPRKKNARRGRRGRKAKTQRQNEVIESPLNEQEKTGDDGTKERKNTQVQNQRQKNRVDFKVDAAMDSPSSSSKRPGSERAEEKQSGSSREGPRHGAESSKNSTPKKLRYERSKVKPTDSPRDPFGRGADSNQISTPKRPRSKRPKEKPSESSRDLPRRDAESNKNTRRGSERSEAKSNESSIDDFRRGAEPSQMSTPQKPRSERSEERPSQSPGDDPHRGAESTLSSNKHKESSSSKKEPGKRAPQETKKDPEKRAPQETKKEPGKGAPQETKKDPEKRAP</sequence>
<feature type="region of interest" description="Disordered" evidence="4">
    <location>
        <begin position="701"/>
        <end position="761"/>
    </location>
</feature>
<evidence type="ECO:0000256" key="2">
    <source>
        <dbReference type="ARBA" id="ARBA00022723"/>
    </source>
</evidence>
<feature type="compositionally biased region" description="Polar residues" evidence="4">
    <location>
        <begin position="1266"/>
        <end position="1283"/>
    </location>
</feature>
<feature type="domain" description="PAP-associated" evidence="5">
    <location>
        <begin position="584"/>
        <end position="634"/>
    </location>
</feature>
<feature type="compositionally biased region" description="Basic and acidic residues" evidence="4">
    <location>
        <begin position="1370"/>
        <end position="1384"/>
    </location>
</feature>
<dbReference type="Gene3D" id="1.10.1410.10">
    <property type="match status" value="1"/>
</dbReference>
<keyword evidence="1 6" id="KW-0808">Transferase</keyword>
<feature type="compositionally biased region" description="Basic and acidic residues" evidence="4">
    <location>
        <begin position="662"/>
        <end position="676"/>
    </location>
</feature>
<reference evidence="7" key="1">
    <citation type="journal article" date="2017" name="bioRxiv">
        <title>Comparative analysis of the genomes of Stylophora pistillata and Acropora digitifera provides evidence for extensive differences between species of corals.</title>
        <authorList>
            <person name="Voolstra C.R."/>
            <person name="Li Y."/>
            <person name="Liew Y.J."/>
            <person name="Baumgarten S."/>
            <person name="Zoccola D."/>
            <person name="Flot J.-F."/>
            <person name="Tambutte S."/>
            <person name="Allemand D."/>
            <person name="Aranda M."/>
        </authorList>
    </citation>
    <scope>NUCLEOTIDE SEQUENCE [LARGE SCALE GENOMIC DNA]</scope>
</reference>
<feature type="region of interest" description="Disordered" evidence="4">
    <location>
        <begin position="643"/>
        <end position="682"/>
    </location>
</feature>
<evidence type="ECO:0000256" key="4">
    <source>
        <dbReference type="SAM" id="MobiDB-lite"/>
    </source>
</evidence>
<comment type="caution">
    <text evidence="6">The sequence shown here is derived from an EMBL/GenBank/DDBJ whole genome shotgun (WGS) entry which is preliminary data.</text>
</comment>
<feature type="compositionally biased region" description="Basic and acidic residues" evidence="4">
    <location>
        <begin position="935"/>
        <end position="957"/>
    </location>
</feature>
<feature type="compositionally biased region" description="Basic and acidic residues" evidence="4">
    <location>
        <begin position="1568"/>
        <end position="1620"/>
    </location>
</feature>
<feature type="compositionally biased region" description="Basic and acidic residues" evidence="4">
    <location>
        <begin position="980"/>
        <end position="989"/>
    </location>
</feature>
<evidence type="ECO:0000313" key="6">
    <source>
        <dbReference type="EMBL" id="PFX21554.1"/>
    </source>
</evidence>
<dbReference type="PANTHER" id="PTHR12271">
    <property type="entry name" value="POLY A POLYMERASE CID PAP -RELATED"/>
    <property type="match status" value="1"/>
</dbReference>
<dbReference type="SUPFAM" id="SSF81631">
    <property type="entry name" value="PAP/OAS1 substrate-binding domain"/>
    <property type="match status" value="1"/>
</dbReference>
<gene>
    <name evidence="6" type="primary">Zcchc11</name>
    <name evidence="6" type="ORF">AWC38_SpisGene13951</name>
</gene>
<dbReference type="PANTHER" id="PTHR12271:SF66">
    <property type="entry name" value="TERMINAL URIDYLYLTRANSFERASE TAILOR"/>
    <property type="match status" value="1"/>
</dbReference>
<keyword evidence="7" id="KW-1185">Reference proteome</keyword>
<keyword evidence="3" id="KW-0460">Magnesium</keyword>
<dbReference type="InterPro" id="IPR002058">
    <property type="entry name" value="PAP_assoc"/>
</dbReference>
<evidence type="ECO:0000256" key="3">
    <source>
        <dbReference type="ARBA" id="ARBA00022842"/>
    </source>
</evidence>
<protein>
    <submittedName>
        <fullName evidence="6">Terminal uridylyltransferase 4</fullName>
    </submittedName>
</protein>
<dbReference type="STRING" id="50429.A0A2B4RSZ3"/>
<feature type="region of interest" description="Disordered" evidence="4">
    <location>
        <begin position="1257"/>
        <end position="1620"/>
    </location>
</feature>
<feature type="compositionally biased region" description="Basic and acidic residues" evidence="4">
    <location>
        <begin position="1414"/>
        <end position="1436"/>
    </location>
</feature>
<dbReference type="EMBL" id="LSMT01000272">
    <property type="protein sequence ID" value="PFX21554.1"/>
    <property type="molecule type" value="Genomic_DNA"/>
</dbReference>
<keyword evidence="2" id="KW-0479">Metal-binding</keyword>
<feature type="compositionally biased region" description="Basic and acidic residues" evidence="4">
    <location>
        <begin position="1286"/>
        <end position="1309"/>
    </location>
</feature>
<feature type="compositionally biased region" description="Basic and acidic residues" evidence="4">
    <location>
        <begin position="20"/>
        <end position="29"/>
    </location>
</feature>
<dbReference type="GO" id="GO:0031123">
    <property type="term" value="P:RNA 3'-end processing"/>
    <property type="evidence" value="ECO:0007669"/>
    <property type="project" value="TreeGrafter"/>
</dbReference>
<keyword evidence="6" id="KW-0548">Nucleotidyltransferase</keyword>
<feature type="compositionally biased region" description="Basic and acidic residues" evidence="4">
    <location>
        <begin position="1539"/>
        <end position="1560"/>
    </location>
</feature>
<dbReference type="Proteomes" id="UP000225706">
    <property type="component" value="Unassembled WGS sequence"/>
</dbReference>
<feature type="region of interest" description="Disordered" evidence="4">
    <location>
        <begin position="931"/>
        <end position="1032"/>
    </location>
</feature>
<feature type="compositionally biased region" description="Polar residues" evidence="4">
    <location>
        <begin position="643"/>
        <end position="658"/>
    </location>
</feature>
<feature type="compositionally biased region" description="Basic and acidic residues" evidence="4">
    <location>
        <begin position="1485"/>
        <end position="1528"/>
    </location>
</feature>
<dbReference type="GO" id="GO:0050265">
    <property type="term" value="F:RNA uridylyltransferase activity"/>
    <property type="evidence" value="ECO:0007669"/>
    <property type="project" value="TreeGrafter"/>
</dbReference>
<feature type="compositionally biased region" description="Basic and acidic residues" evidence="4">
    <location>
        <begin position="744"/>
        <end position="756"/>
    </location>
</feature>
<feature type="compositionally biased region" description="Low complexity" evidence="4">
    <location>
        <begin position="1007"/>
        <end position="1023"/>
    </location>
</feature>
<accession>A0A2B4RSZ3</accession>
<dbReference type="GO" id="GO:0046872">
    <property type="term" value="F:metal ion binding"/>
    <property type="evidence" value="ECO:0007669"/>
    <property type="project" value="UniProtKB-KW"/>
</dbReference>
<feature type="compositionally biased region" description="Basic and acidic residues" evidence="4">
    <location>
        <begin position="1"/>
        <end position="11"/>
    </location>
</feature>
<dbReference type="OrthoDB" id="407432at2759"/>
<dbReference type="Pfam" id="PF03828">
    <property type="entry name" value="PAP_assoc"/>
    <property type="match status" value="1"/>
</dbReference>
<evidence type="ECO:0000313" key="7">
    <source>
        <dbReference type="Proteomes" id="UP000225706"/>
    </source>
</evidence>
<organism evidence="6 7">
    <name type="scientific">Stylophora pistillata</name>
    <name type="common">Smooth cauliflower coral</name>
    <dbReference type="NCBI Taxonomy" id="50429"/>
    <lineage>
        <taxon>Eukaryota</taxon>
        <taxon>Metazoa</taxon>
        <taxon>Cnidaria</taxon>
        <taxon>Anthozoa</taxon>
        <taxon>Hexacorallia</taxon>
        <taxon>Scleractinia</taxon>
        <taxon>Astrocoeniina</taxon>
        <taxon>Pocilloporidae</taxon>
        <taxon>Stylophora</taxon>
    </lineage>
</organism>
<feature type="region of interest" description="Disordered" evidence="4">
    <location>
        <begin position="1"/>
        <end position="43"/>
    </location>
</feature>
<feature type="compositionally biased region" description="Basic and acidic residues" evidence="4">
    <location>
        <begin position="1446"/>
        <end position="1463"/>
    </location>
</feature>
<evidence type="ECO:0000259" key="5">
    <source>
        <dbReference type="Pfam" id="PF03828"/>
    </source>
</evidence>
<feature type="compositionally biased region" description="Basic residues" evidence="4">
    <location>
        <begin position="1343"/>
        <end position="1357"/>
    </location>
</feature>
<name>A0A2B4RSZ3_STYPI</name>
<proteinExistence type="predicted"/>